<comment type="caution">
    <text evidence="1">The sequence shown here is derived from an EMBL/GenBank/DDBJ whole genome shotgun (WGS) entry which is preliminary data.</text>
</comment>
<reference evidence="1 2" key="1">
    <citation type="submission" date="2024-02" db="EMBL/GenBank/DDBJ databases">
        <title>Deinococcus aluminii NBRC 112889.</title>
        <authorList>
            <person name="Ichikawa N."/>
            <person name="Katano-Makiyama Y."/>
            <person name="Hidaka K."/>
        </authorList>
    </citation>
    <scope>NUCLEOTIDE SEQUENCE [LARGE SCALE GENOMIC DNA]</scope>
    <source>
        <strain evidence="1 2">NBRC 112889</strain>
    </source>
</reference>
<keyword evidence="2" id="KW-1185">Reference proteome</keyword>
<accession>A0ABP9XF10</accession>
<protein>
    <submittedName>
        <fullName evidence="1">Uncharacterized protein</fullName>
    </submittedName>
</protein>
<name>A0ABP9XF10_9DEIO</name>
<sequence length="105" mass="11552">MVGMTQVRPRQIRHLDVFLKTCQDRIAEQGSSARTLLAIEGPLPQRGRRYIAPGLSGFFTGEYSPEGRPVYAVRAVDCLRVAEAGGLVERLSTSHRKKKVGPSMA</sequence>
<organism evidence="1 2">
    <name type="scientific">Deinococcus aluminii</name>
    <dbReference type="NCBI Taxonomy" id="1656885"/>
    <lineage>
        <taxon>Bacteria</taxon>
        <taxon>Thermotogati</taxon>
        <taxon>Deinococcota</taxon>
        <taxon>Deinococci</taxon>
        <taxon>Deinococcales</taxon>
        <taxon>Deinococcaceae</taxon>
        <taxon>Deinococcus</taxon>
    </lineage>
</organism>
<dbReference type="EMBL" id="BAABRV010000005">
    <property type="protein sequence ID" value="GAA5533960.1"/>
    <property type="molecule type" value="Genomic_DNA"/>
</dbReference>
<gene>
    <name evidence="1" type="ORF">Dalu01_02368</name>
</gene>
<evidence type="ECO:0000313" key="2">
    <source>
        <dbReference type="Proteomes" id="UP001404956"/>
    </source>
</evidence>
<evidence type="ECO:0000313" key="1">
    <source>
        <dbReference type="EMBL" id="GAA5533960.1"/>
    </source>
</evidence>
<proteinExistence type="predicted"/>
<dbReference type="Proteomes" id="UP001404956">
    <property type="component" value="Unassembled WGS sequence"/>
</dbReference>